<name>A0ABU3WLW3_9NOCA</name>
<dbReference type="InterPro" id="IPR051313">
    <property type="entry name" value="Bact_iron-sidero_bind"/>
</dbReference>
<comment type="caution">
    <text evidence="8">The sequence shown here is derived from an EMBL/GenBank/DDBJ whole genome shotgun (WGS) entry which is preliminary data.</text>
</comment>
<feature type="signal peptide" evidence="6">
    <location>
        <begin position="1"/>
        <end position="23"/>
    </location>
</feature>
<feature type="compositionally biased region" description="Polar residues" evidence="5">
    <location>
        <begin position="73"/>
        <end position="84"/>
    </location>
</feature>
<feature type="chain" id="PRO_5047140627" evidence="6">
    <location>
        <begin position="24"/>
        <end position="354"/>
    </location>
</feature>
<proteinExistence type="inferred from homology"/>
<gene>
    <name evidence="8" type="ORF">F8M49_05315</name>
</gene>
<evidence type="ECO:0000256" key="3">
    <source>
        <dbReference type="ARBA" id="ARBA00022448"/>
    </source>
</evidence>
<dbReference type="InterPro" id="IPR002491">
    <property type="entry name" value="ABC_transptr_periplasmic_BD"/>
</dbReference>
<evidence type="ECO:0000256" key="4">
    <source>
        <dbReference type="ARBA" id="ARBA00022729"/>
    </source>
</evidence>
<evidence type="ECO:0000256" key="2">
    <source>
        <dbReference type="ARBA" id="ARBA00008814"/>
    </source>
</evidence>
<dbReference type="SUPFAM" id="SSF53807">
    <property type="entry name" value="Helical backbone' metal receptor"/>
    <property type="match status" value="1"/>
</dbReference>
<evidence type="ECO:0000313" key="9">
    <source>
        <dbReference type="Proteomes" id="UP001275440"/>
    </source>
</evidence>
<feature type="domain" description="Fe/B12 periplasmic-binding" evidence="7">
    <location>
        <begin position="92"/>
        <end position="353"/>
    </location>
</feature>
<accession>A0ABU3WLW3</accession>
<dbReference type="Gene3D" id="3.40.50.1980">
    <property type="entry name" value="Nitrogenase molybdenum iron protein domain"/>
    <property type="match status" value="2"/>
</dbReference>
<sequence length="354" mass="36730">MPVAHRSRTAVLAAVTVATLALAGCGEATDDPADSIVRTTTRIAGAAVIGVDRDTTTSCALPAPPDAGHPASGTRSVVHTSGTTEVPADPQRIVVLDLAAMDAVCALGLWERVVGTAFTPIDPGYFDYLGTGIAQLPSVGSGDLPDLDRVAQAQPDLILGSSVDTDLYDRLDAIAPTVTVGSDPVFWRQQFLRVGDALGRRDAAQRVLDDYLAAAAEVGRALASPQTQASIVRFTGEGPVVEGTASFAGQVMADAGAGRPPAQRFGVVDGRSFEPVDTDDPAAADADVIFVRFDGDDGLAEATEYMKTDRWLDLGAVSDSRLFAVTDDVWSTPGPVAARAVLVDLTVALNGYSH</sequence>
<dbReference type="EMBL" id="WBMO01000001">
    <property type="protein sequence ID" value="MDV2474988.1"/>
    <property type="molecule type" value="Genomic_DNA"/>
</dbReference>
<keyword evidence="4 6" id="KW-0732">Signal</keyword>
<keyword evidence="9" id="KW-1185">Reference proteome</keyword>
<dbReference type="PROSITE" id="PS51257">
    <property type="entry name" value="PROKAR_LIPOPROTEIN"/>
    <property type="match status" value="1"/>
</dbReference>
<evidence type="ECO:0000313" key="8">
    <source>
        <dbReference type="EMBL" id="MDV2474988.1"/>
    </source>
</evidence>
<dbReference type="PANTHER" id="PTHR30532:SF25">
    <property type="entry name" value="IRON(III) DICITRATE-BINDING PERIPLASMIC PROTEIN"/>
    <property type="match status" value="1"/>
</dbReference>
<feature type="region of interest" description="Disordered" evidence="5">
    <location>
        <begin position="60"/>
        <end position="84"/>
    </location>
</feature>
<dbReference type="PANTHER" id="PTHR30532">
    <property type="entry name" value="IRON III DICITRATE-BINDING PERIPLASMIC PROTEIN"/>
    <property type="match status" value="1"/>
</dbReference>
<evidence type="ECO:0000256" key="1">
    <source>
        <dbReference type="ARBA" id="ARBA00004196"/>
    </source>
</evidence>
<protein>
    <submittedName>
        <fullName evidence="8">ABC transporter substrate-binding protein</fullName>
    </submittedName>
</protein>
<dbReference type="PROSITE" id="PS50983">
    <property type="entry name" value="FE_B12_PBP"/>
    <property type="match status" value="1"/>
</dbReference>
<reference evidence="8 9" key="1">
    <citation type="submission" date="2019-10" db="EMBL/GenBank/DDBJ databases">
        <title>Draft Genome Assembly of Rhodococcus zopfii DSM44189.</title>
        <authorList>
            <person name="Sutton J.M."/>
            <person name="Akob D.M."/>
            <person name="Bushman T.J."/>
        </authorList>
    </citation>
    <scope>NUCLEOTIDE SEQUENCE [LARGE SCALE GENOMIC DNA]</scope>
    <source>
        <strain evidence="8 9">DSM 44189</strain>
    </source>
</reference>
<comment type="subcellular location">
    <subcellularLocation>
        <location evidence="1">Cell envelope</location>
    </subcellularLocation>
</comment>
<evidence type="ECO:0000259" key="7">
    <source>
        <dbReference type="PROSITE" id="PS50983"/>
    </source>
</evidence>
<keyword evidence="3" id="KW-0813">Transport</keyword>
<evidence type="ECO:0000256" key="6">
    <source>
        <dbReference type="SAM" id="SignalP"/>
    </source>
</evidence>
<evidence type="ECO:0000256" key="5">
    <source>
        <dbReference type="SAM" id="MobiDB-lite"/>
    </source>
</evidence>
<dbReference type="Pfam" id="PF01497">
    <property type="entry name" value="Peripla_BP_2"/>
    <property type="match status" value="1"/>
</dbReference>
<dbReference type="Proteomes" id="UP001275440">
    <property type="component" value="Unassembled WGS sequence"/>
</dbReference>
<comment type="similarity">
    <text evidence="2">Belongs to the bacterial solute-binding protein 8 family.</text>
</comment>
<organism evidence="8 9">
    <name type="scientific">Rhodococcus zopfii</name>
    <dbReference type="NCBI Taxonomy" id="43772"/>
    <lineage>
        <taxon>Bacteria</taxon>
        <taxon>Bacillati</taxon>
        <taxon>Actinomycetota</taxon>
        <taxon>Actinomycetes</taxon>
        <taxon>Mycobacteriales</taxon>
        <taxon>Nocardiaceae</taxon>
        <taxon>Rhodococcus</taxon>
    </lineage>
</organism>